<dbReference type="GO" id="GO:0050660">
    <property type="term" value="F:flavin adenine dinucleotide binding"/>
    <property type="evidence" value="ECO:0007669"/>
    <property type="project" value="InterPro"/>
</dbReference>
<evidence type="ECO:0000256" key="1">
    <source>
        <dbReference type="ARBA" id="ARBA00001974"/>
    </source>
</evidence>
<sequence>MATEGLKVLQEIFRNPQVVDHLANAPEAWLWSLLNSVVSAVPFPKLQLVPPTIVTIVTALFAILNPGYIEEHFKGPEFYATPRSHLRAQYDYVIVGGGTAGCLLANRLSAKSSVLLIEGGSTTNILNHVPLLNAVNFREPSLGLDWMYNSVEQKFAFQRVRDRRAHMGGGKGIGGSSHINFQIYSRGWDENYDRWERVYGATGWNSSEMLHYMKLHENVHNEPRLKEDRHGNDGELSVMISPLGERRQPLIEAWLEAGARVTSSAVVDDHNGNQGVGFSVIQTTIDPLKGSSSHSGRAFIDPIREERKERLHILLNSMVEKVLLDGNQVATGVEVLTPSIDGEAGSPAQKRERITIKAAGEVILSAGSARSPQILMLSGIGPREELETHGIPVKVDLPSVGANLHDHVLSFGQAVSFKSRKNERPGKGWFDMELGELHKFFANRTGMFMSACGVLGLSFIHSPISDDRKLPDIEMIAVDMSLGAPMSNGAMFKFGVRPEDMSLFTRGTGAHGNQNGFIVSSVLERGKSRGKVRLQSHSIEDHPIMDLQYLSDPHDVDVLVEAFKYTKESIAPLAKFGAEYALTRAPGCDSGDLDSDEYLRCHVKSYTMSLWHMAGTCRMGASDDPSSVVDPELRVRGVRNLRVVDASVIPEETSGHMVATVYGIAEKAAHMILNRKTPKEEL</sequence>
<dbReference type="GeneID" id="100900525"/>
<feature type="active site" description="Proton donor" evidence="5">
    <location>
        <position position="612"/>
    </location>
</feature>
<dbReference type="InterPro" id="IPR007867">
    <property type="entry name" value="GMC_OxRtase_C"/>
</dbReference>
<feature type="domain" description="Glucose-methanol-choline oxidoreductase N-terminal" evidence="8">
    <location>
        <begin position="170"/>
        <end position="193"/>
    </location>
</feature>
<dbReference type="AlphaFoldDB" id="A0AAJ6QNL2"/>
<dbReference type="PANTHER" id="PTHR11552:SF147">
    <property type="entry name" value="CHOLINE DEHYDROGENASE, MITOCHONDRIAL"/>
    <property type="match status" value="1"/>
</dbReference>
<evidence type="ECO:0000256" key="2">
    <source>
        <dbReference type="ARBA" id="ARBA00010790"/>
    </source>
</evidence>
<dbReference type="PANTHER" id="PTHR11552">
    <property type="entry name" value="GLUCOSE-METHANOL-CHOLINE GMC OXIDOREDUCTASE"/>
    <property type="match status" value="1"/>
</dbReference>
<evidence type="ECO:0000313" key="10">
    <source>
        <dbReference type="Proteomes" id="UP000694867"/>
    </source>
</evidence>
<dbReference type="InterPro" id="IPR036188">
    <property type="entry name" value="FAD/NAD-bd_sf"/>
</dbReference>
<comment type="cofactor">
    <cofactor evidence="1 6">
        <name>FAD</name>
        <dbReference type="ChEBI" id="CHEBI:57692"/>
    </cofactor>
</comment>
<dbReference type="PROSITE" id="PS00624">
    <property type="entry name" value="GMC_OXRED_2"/>
    <property type="match status" value="1"/>
</dbReference>
<keyword evidence="3 7" id="KW-0285">Flavoprotein</keyword>
<protein>
    <submittedName>
        <fullName evidence="11">Uncharacterized protein LOC100900525</fullName>
    </submittedName>
</protein>
<evidence type="ECO:0000259" key="8">
    <source>
        <dbReference type="PROSITE" id="PS00623"/>
    </source>
</evidence>
<comment type="similarity">
    <text evidence="2 7">Belongs to the GMC oxidoreductase family.</text>
</comment>
<dbReference type="Pfam" id="PF05199">
    <property type="entry name" value="GMC_oxred_C"/>
    <property type="match status" value="1"/>
</dbReference>
<evidence type="ECO:0000256" key="6">
    <source>
        <dbReference type="PIRSR" id="PIRSR000137-2"/>
    </source>
</evidence>
<evidence type="ECO:0000256" key="3">
    <source>
        <dbReference type="ARBA" id="ARBA00022630"/>
    </source>
</evidence>
<feature type="binding site" evidence="6">
    <location>
        <position position="319"/>
    </location>
    <ligand>
        <name>FAD</name>
        <dbReference type="ChEBI" id="CHEBI:57692"/>
    </ligand>
</feature>
<gene>
    <name evidence="11" type="primary">LOC100900525</name>
</gene>
<dbReference type="InterPro" id="IPR000172">
    <property type="entry name" value="GMC_OxRdtase_N"/>
</dbReference>
<dbReference type="KEGG" id="goe:100900525"/>
<dbReference type="GO" id="GO:0016614">
    <property type="term" value="F:oxidoreductase activity, acting on CH-OH group of donors"/>
    <property type="evidence" value="ECO:0007669"/>
    <property type="project" value="InterPro"/>
</dbReference>
<evidence type="ECO:0000313" key="11">
    <source>
        <dbReference type="RefSeq" id="XP_003738960.1"/>
    </source>
</evidence>
<dbReference type="Gene3D" id="3.50.50.60">
    <property type="entry name" value="FAD/NAD(P)-binding domain"/>
    <property type="match status" value="1"/>
</dbReference>
<dbReference type="Pfam" id="PF00732">
    <property type="entry name" value="GMC_oxred_N"/>
    <property type="match status" value="1"/>
</dbReference>
<accession>A0AAJ6QNL2</accession>
<keyword evidence="4 6" id="KW-0274">FAD</keyword>
<evidence type="ECO:0000256" key="5">
    <source>
        <dbReference type="PIRSR" id="PIRSR000137-1"/>
    </source>
</evidence>
<dbReference type="Gene3D" id="3.30.560.10">
    <property type="entry name" value="Glucose Oxidase, domain 3"/>
    <property type="match status" value="1"/>
</dbReference>
<dbReference type="SUPFAM" id="SSF51905">
    <property type="entry name" value="FAD/NAD(P)-binding domain"/>
    <property type="match status" value="1"/>
</dbReference>
<organism evidence="10 11">
    <name type="scientific">Galendromus occidentalis</name>
    <name type="common">western predatory mite</name>
    <dbReference type="NCBI Taxonomy" id="34638"/>
    <lineage>
        <taxon>Eukaryota</taxon>
        <taxon>Metazoa</taxon>
        <taxon>Ecdysozoa</taxon>
        <taxon>Arthropoda</taxon>
        <taxon>Chelicerata</taxon>
        <taxon>Arachnida</taxon>
        <taxon>Acari</taxon>
        <taxon>Parasitiformes</taxon>
        <taxon>Mesostigmata</taxon>
        <taxon>Gamasina</taxon>
        <taxon>Phytoseioidea</taxon>
        <taxon>Phytoseiidae</taxon>
        <taxon>Typhlodrominae</taxon>
        <taxon>Galendromus</taxon>
    </lineage>
</organism>
<dbReference type="InterPro" id="IPR012132">
    <property type="entry name" value="GMC_OxRdtase"/>
</dbReference>
<feature type="binding site" evidence="6">
    <location>
        <begin position="611"/>
        <end position="612"/>
    </location>
    <ligand>
        <name>FAD</name>
        <dbReference type="ChEBI" id="CHEBI:57692"/>
    </ligand>
</feature>
<name>A0AAJ6QNL2_9ACAR</name>
<dbReference type="PIRSF" id="PIRSF000137">
    <property type="entry name" value="Alcohol_oxidase"/>
    <property type="match status" value="1"/>
</dbReference>
<dbReference type="Proteomes" id="UP000694867">
    <property type="component" value="Unplaced"/>
</dbReference>
<feature type="active site" description="Proton acceptor" evidence="5">
    <location>
        <position position="656"/>
    </location>
</feature>
<reference evidence="11" key="1">
    <citation type="submission" date="2025-08" db="UniProtKB">
        <authorList>
            <consortium name="RefSeq"/>
        </authorList>
    </citation>
    <scope>IDENTIFICATION</scope>
</reference>
<dbReference type="SUPFAM" id="SSF54373">
    <property type="entry name" value="FAD-linked reductases, C-terminal domain"/>
    <property type="match status" value="1"/>
</dbReference>
<keyword evidence="10" id="KW-1185">Reference proteome</keyword>
<feature type="binding site" evidence="6">
    <location>
        <position position="452"/>
    </location>
    <ligand>
        <name>substrate</name>
    </ligand>
</feature>
<feature type="domain" description="Glucose-methanol-choline oxidoreductase N-terminal" evidence="9">
    <location>
        <begin position="367"/>
        <end position="381"/>
    </location>
</feature>
<dbReference type="PROSITE" id="PS00623">
    <property type="entry name" value="GMC_OXRED_1"/>
    <property type="match status" value="1"/>
</dbReference>
<dbReference type="RefSeq" id="XP_003738960.1">
    <property type="nucleotide sequence ID" value="XM_003738912.2"/>
</dbReference>
<evidence type="ECO:0000259" key="9">
    <source>
        <dbReference type="PROSITE" id="PS00624"/>
    </source>
</evidence>
<evidence type="ECO:0000256" key="7">
    <source>
        <dbReference type="RuleBase" id="RU003968"/>
    </source>
</evidence>
<proteinExistence type="inferred from homology"/>
<evidence type="ECO:0000256" key="4">
    <source>
        <dbReference type="ARBA" id="ARBA00022827"/>
    </source>
</evidence>